<proteinExistence type="predicted"/>
<dbReference type="Proteomes" id="UP000326951">
    <property type="component" value="Chromosome"/>
</dbReference>
<dbReference type="InterPro" id="IPR031682">
    <property type="entry name" value="EsaE"/>
</dbReference>
<dbReference type="EMBL" id="AP021853">
    <property type="protein sequence ID" value="BBO00156.1"/>
    <property type="molecule type" value="Genomic_DNA"/>
</dbReference>
<organism evidence="1 2">
    <name type="scientific">Sporolactobacillus terrae</name>
    <dbReference type="NCBI Taxonomy" id="269673"/>
    <lineage>
        <taxon>Bacteria</taxon>
        <taxon>Bacillati</taxon>
        <taxon>Bacillota</taxon>
        <taxon>Bacilli</taxon>
        <taxon>Bacillales</taxon>
        <taxon>Sporolactobacillaceae</taxon>
        <taxon>Sporolactobacillus</taxon>
    </lineage>
</organism>
<protein>
    <submittedName>
        <fullName evidence="1">Uncharacterized protein</fullName>
    </submittedName>
</protein>
<reference evidence="1 2" key="1">
    <citation type="submission" date="2019-09" db="EMBL/GenBank/DDBJ databases">
        <title>Complete genome sequence of Sporolactobacillus terrae 70-3.</title>
        <authorList>
            <person name="Tanaka N."/>
            <person name="Shiwa Y."/>
            <person name="Fujita N."/>
            <person name="Tanasupawat S."/>
        </authorList>
    </citation>
    <scope>NUCLEOTIDE SEQUENCE [LARGE SCALE GENOMIC DNA]</scope>
    <source>
        <strain evidence="1 2">70-3</strain>
    </source>
</reference>
<evidence type="ECO:0000313" key="1">
    <source>
        <dbReference type="EMBL" id="BBO00156.1"/>
    </source>
</evidence>
<sequence length="66" mass="7547">MVKPLRIDGLSAAELYVLGTAVDIAYLFGLPEPEQLSMLDERIFAKAKRSLQRKKLLTESRILHEY</sequence>
<accession>A0A5K7WZT5</accession>
<name>A0A5K7WZT5_9BACL</name>
<dbReference type="Pfam" id="PF16887">
    <property type="entry name" value="DUF5081"/>
    <property type="match status" value="1"/>
</dbReference>
<evidence type="ECO:0000313" key="2">
    <source>
        <dbReference type="Proteomes" id="UP000326951"/>
    </source>
</evidence>
<dbReference type="RefSeq" id="WP_028983164.1">
    <property type="nucleotide sequence ID" value="NZ_AP021853.1"/>
</dbReference>
<gene>
    <name evidence="1" type="ORF">St703_28600</name>
</gene>
<dbReference type="AlphaFoldDB" id="A0A5K7WZT5"/>